<dbReference type="HOGENOM" id="CLU_2808710_0_0_0"/>
<keyword evidence="2" id="KW-1185">Reference proteome</keyword>
<reference evidence="1 2" key="1">
    <citation type="journal article" date="2009" name="Stand. Genomic Sci.">
        <title>Complete genome sequence of Pirellula staleyi type strain (ATCC 27377).</title>
        <authorList>
            <person name="Clum A."/>
            <person name="Tindall B.J."/>
            <person name="Sikorski J."/>
            <person name="Ivanova N."/>
            <person name="Mavrommatis K."/>
            <person name="Lucas S."/>
            <person name="Glavina del Rio T."/>
            <person name="Nolan M."/>
            <person name="Chen F."/>
            <person name="Tice H."/>
            <person name="Pitluck S."/>
            <person name="Cheng J.F."/>
            <person name="Chertkov O."/>
            <person name="Brettin T."/>
            <person name="Han C."/>
            <person name="Detter J.C."/>
            <person name="Kuske C."/>
            <person name="Bruce D."/>
            <person name="Goodwin L."/>
            <person name="Ovchinikova G."/>
            <person name="Pati A."/>
            <person name="Mikhailova N."/>
            <person name="Chen A."/>
            <person name="Palaniappan K."/>
            <person name="Land M."/>
            <person name="Hauser L."/>
            <person name="Chang Y.J."/>
            <person name="Jeffries C.D."/>
            <person name="Chain P."/>
            <person name="Rohde M."/>
            <person name="Goker M."/>
            <person name="Bristow J."/>
            <person name="Eisen J.A."/>
            <person name="Markowitz V."/>
            <person name="Hugenholtz P."/>
            <person name="Kyrpides N.C."/>
            <person name="Klenk H.P."/>
            <person name="Lapidus A."/>
        </authorList>
    </citation>
    <scope>NUCLEOTIDE SEQUENCE [LARGE SCALE GENOMIC DNA]</scope>
    <source>
        <strain evidence="2">ATCC 27377 / DSM 6068 / ICPB 4128</strain>
    </source>
</reference>
<dbReference type="EMBL" id="CP001848">
    <property type="protein sequence ID" value="ADB15832.1"/>
    <property type="molecule type" value="Genomic_DNA"/>
</dbReference>
<organism evidence="1 2">
    <name type="scientific">Pirellula staleyi (strain ATCC 27377 / DSM 6068 / ICPB 4128)</name>
    <name type="common">Pirella staleyi</name>
    <dbReference type="NCBI Taxonomy" id="530564"/>
    <lineage>
        <taxon>Bacteria</taxon>
        <taxon>Pseudomonadati</taxon>
        <taxon>Planctomycetota</taxon>
        <taxon>Planctomycetia</taxon>
        <taxon>Pirellulales</taxon>
        <taxon>Pirellulaceae</taxon>
        <taxon>Pirellula</taxon>
    </lineage>
</organism>
<gene>
    <name evidence="1" type="ordered locus">Psta_1150</name>
</gene>
<dbReference type="KEGG" id="psl:Psta_1150"/>
<proteinExistence type="predicted"/>
<dbReference type="AlphaFoldDB" id="D2R905"/>
<evidence type="ECO:0000313" key="1">
    <source>
        <dbReference type="EMBL" id="ADB15832.1"/>
    </source>
</evidence>
<dbReference type="Proteomes" id="UP000001887">
    <property type="component" value="Chromosome"/>
</dbReference>
<protein>
    <submittedName>
        <fullName evidence="1">Uncharacterized protein</fullName>
    </submittedName>
</protein>
<sequence length="67" mass="7673">MRTADIMANKNCVYGTRGNRTTEPAREIDKSFRNQAWTEQFVGNPVETALLHIAVSQITFCITGRRW</sequence>
<evidence type="ECO:0000313" key="2">
    <source>
        <dbReference type="Proteomes" id="UP000001887"/>
    </source>
</evidence>
<accession>D2R905</accession>
<name>D2R905_PIRSD</name>